<evidence type="ECO:0000256" key="2">
    <source>
        <dbReference type="ARBA" id="ARBA00004651"/>
    </source>
</evidence>
<evidence type="ECO:0000256" key="11">
    <source>
        <dbReference type="ARBA" id="ARBA00022842"/>
    </source>
</evidence>
<evidence type="ECO:0000256" key="6">
    <source>
        <dbReference type="ARBA" id="ARBA00015850"/>
    </source>
</evidence>
<feature type="transmembrane region" description="Helical" evidence="19">
    <location>
        <begin position="34"/>
        <end position="55"/>
    </location>
</feature>
<dbReference type="GO" id="GO:0008818">
    <property type="term" value="F:cobalamin 5'-phosphate synthase activity"/>
    <property type="evidence" value="ECO:0007669"/>
    <property type="project" value="UniProtKB-UniRule"/>
</dbReference>
<reference evidence="20 21" key="1">
    <citation type="submission" date="2019-11" db="EMBL/GenBank/DDBJ databases">
        <title>Pseudodesulfovibrio alkaliphilus, sp. nov., an alkaliphilic sulfate-reducing bacteria from mud volcano of Taman peninsula, Russia.</title>
        <authorList>
            <person name="Frolova A."/>
            <person name="Merkel A.Y."/>
            <person name="Slobodkin A.I."/>
        </authorList>
    </citation>
    <scope>NUCLEOTIDE SEQUENCE [LARGE SCALE GENOMIC DNA]</scope>
    <source>
        <strain evidence="20 21">F-1</strain>
    </source>
</reference>
<dbReference type="GO" id="GO:0009236">
    <property type="term" value="P:cobalamin biosynthetic process"/>
    <property type="evidence" value="ECO:0007669"/>
    <property type="project" value="UniProtKB-UniRule"/>
</dbReference>
<dbReference type="UniPathway" id="UPA00148">
    <property type="reaction ID" value="UER00238"/>
</dbReference>
<comment type="pathway">
    <text evidence="3 19">Cofactor biosynthesis; adenosylcobalamin biosynthesis; adenosylcobalamin from cob(II)yrinate a,c-diamide: step 7/7.</text>
</comment>
<comment type="similarity">
    <text evidence="4 19">Belongs to the CobS family.</text>
</comment>
<evidence type="ECO:0000256" key="16">
    <source>
        <dbReference type="ARBA" id="ARBA00032853"/>
    </source>
</evidence>
<keyword evidence="10 19" id="KW-0812">Transmembrane</keyword>
<keyword evidence="13 19" id="KW-0472">Membrane</keyword>
<dbReference type="AlphaFoldDB" id="A0A7K1KPA1"/>
<evidence type="ECO:0000256" key="15">
    <source>
        <dbReference type="ARBA" id="ARBA00032605"/>
    </source>
</evidence>
<keyword evidence="7 19" id="KW-1003">Cell membrane</keyword>
<dbReference type="EMBL" id="WODC01000005">
    <property type="protein sequence ID" value="MUM77800.1"/>
    <property type="molecule type" value="Genomic_DNA"/>
</dbReference>
<accession>A0A7K1KPA1</accession>
<evidence type="ECO:0000256" key="7">
    <source>
        <dbReference type="ARBA" id="ARBA00022475"/>
    </source>
</evidence>
<dbReference type="PANTHER" id="PTHR34148">
    <property type="entry name" value="ADENOSYLCOBINAMIDE-GDP RIBAZOLETRANSFERASE"/>
    <property type="match status" value="1"/>
</dbReference>
<keyword evidence="9 19" id="KW-0808">Transferase</keyword>
<gene>
    <name evidence="19" type="primary">cobS</name>
    <name evidence="20" type="ORF">GKC30_09155</name>
</gene>
<feature type="transmembrane region" description="Helical" evidence="19">
    <location>
        <begin position="224"/>
        <end position="244"/>
    </location>
</feature>
<keyword evidence="12 19" id="KW-1133">Transmembrane helix</keyword>
<evidence type="ECO:0000256" key="4">
    <source>
        <dbReference type="ARBA" id="ARBA00010561"/>
    </source>
</evidence>
<evidence type="ECO:0000256" key="10">
    <source>
        <dbReference type="ARBA" id="ARBA00022692"/>
    </source>
</evidence>
<evidence type="ECO:0000256" key="14">
    <source>
        <dbReference type="ARBA" id="ARBA00025228"/>
    </source>
</evidence>
<dbReference type="GO" id="GO:0005886">
    <property type="term" value="C:plasma membrane"/>
    <property type="evidence" value="ECO:0007669"/>
    <property type="project" value="UniProtKB-SubCell"/>
</dbReference>
<evidence type="ECO:0000256" key="1">
    <source>
        <dbReference type="ARBA" id="ARBA00001946"/>
    </source>
</evidence>
<comment type="catalytic activity">
    <reaction evidence="18 19">
        <text>alpha-ribazole 5'-phosphate + adenosylcob(III)inamide-GDP = adenosylcob(III)alamin 5'-phosphate + GMP + H(+)</text>
        <dbReference type="Rhea" id="RHEA:23560"/>
        <dbReference type="ChEBI" id="CHEBI:15378"/>
        <dbReference type="ChEBI" id="CHEBI:57918"/>
        <dbReference type="ChEBI" id="CHEBI:58115"/>
        <dbReference type="ChEBI" id="CHEBI:60487"/>
        <dbReference type="ChEBI" id="CHEBI:60493"/>
        <dbReference type="EC" id="2.7.8.26"/>
    </reaction>
</comment>
<keyword evidence="21" id="KW-1185">Reference proteome</keyword>
<feature type="transmembrane region" description="Helical" evidence="19">
    <location>
        <begin position="132"/>
        <end position="156"/>
    </location>
</feature>
<comment type="function">
    <text evidence="14 19">Joins adenosylcobinamide-GDP and alpha-ribazole to generate adenosylcobalamin (Ado-cobalamin). Also synthesizes adenosylcobalamin 5'-phosphate from adenosylcobinamide-GDP and alpha-ribazole 5'-phosphate.</text>
</comment>
<keyword evidence="8 19" id="KW-0169">Cobalamin biosynthesis</keyword>
<evidence type="ECO:0000256" key="3">
    <source>
        <dbReference type="ARBA" id="ARBA00004663"/>
    </source>
</evidence>
<dbReference type="EC" id="2.7.8.26" evidence="5 19"/>
<evidence type="ECO:0000256" key="17">
    <source>
        <dbReference type="ARBA" id="ARBA00048623"/>
    </source>
</evidence>
<evidence type="ECO:0000313" key="20">
    <source>
        <dbReference type="EMBL" id="MUM77800.1"/>
    </source>
</evidence>
<evidence type="ECO:0000256" key="19">
    <source>
        <dbReference type="HAMAP-Rule" id="MF_00719"/>
    </source>
</evidence>
<evidence type="ECO:0000256" key="12">
    <source>
        <dbReference type="ARBA" id="ARBA00022989"/>
    </source>
</evidence>
<name>A0A7K1KPA1_9BACT</name>
<dbReference type="InterPro" id="IPR003805">
    <property type="entry name" value="CobS"/>
</dbReference>
<dbReference type="GO" id="GO:0051073">
    <property type="term" value="F:adenosylcobinamide-GDP ribazoletransferase activity"/>
    <property type="evidence" value="ECO:0007669"/>
    <property type="project" value="UniProtKB-UniRule"/>
</dbReference>
<sequence length="245" mass="25249">MGVPRTFFSTLGFLTRLGPSRVMTDQEMGRCMAHLPLVGAVLGAVAVLPFALGLLSHSPWIQAWLVVGLSLFLTRGLHFDGLADVCDAVTTHADPDRFWTVIKDSRAGAFGVMGLVMALGGQVILFREMFAAGAFGTAAWAFILGRASAVCLGGSVRRLTRPGLGKLFIDGATPKTALAATVLTIGAGVFLAGPMVAVGAATIAGLTLIPLFKLARHVKGANGDFLGCAVILGELSAGLGFALLG</sequence>
<comment type="cofactor">
    <cofactor evidence="1 19">
        <name>Mg(2+)</name>
        <dbReference type="ChEBI" id="CHEBI:18420"/>
    </cofactor>
</comment>
<feature type="transmembrane region" description="Helical" evidence="19">
    <location>
        <begin position="107"/>
        <end position="126"/>
    </location>
</feature>
<organism evidence="20 21">
    <name type="scientific">Pseudodesulfovibrio alkaliphilus</name>
    <dbReference type="NCBI Taxonomy" id="2661613"/>
    <lineage>
        <taxon>Bacteria</taxon>
        <taxon>Pseudomonadati</taxon>
        <taxon>Thermodesulfobacteriota</taxon>
        <taxon>Desulfovibrionia</taxon>
        <taxon>Desulfovibrionales</taxon>
        <taxon>Desulfovibrionaceae</taxon>
    </lineage>
</organism>
<comment type="caution">
    <text evidence="20">The sequence shown here is derived from an EMBL/GenBank/DDBJ whole genome shotgun (WGS) entry which is preliminary data.</text>
</comment>
<dbReference type="RefSeq" id="WP_155934319.1">
    <property type="nucleotide sequence ID" value="NZ_WODC01000005.1"/>
</dbReference>
<feature type="transmembrane region" description="Helical" evidence="19">
    <location>
        <begin position="177"/>
        <end position="204"/>
    </location>
</feature>
<evidence type="ECO:0000256" key="8">
    <source>
        <dbReference type="ARBA" id="ARBA00022573"/>
    </source>
</evidence>
<dbReference type="Pfam" id="PF02654">
    <property type="entry name" value="CobS"/>
    <property type="match status" value="1"/>
</dbReference>
<evidence type="ECO:0000313" key="21">
    <source>
        <dbReference type="Proteomes" id="UP000461162"/>
    </source>
</evidence>
<evidence type="ECO:0000256" key="13">
    <source>
        <dbReference type="ARBA" id="ARBA00023136"/>
    </source>
</evidence>
<protein>
    <recommendedName>
        <fullName evidence="6 19">Adenosylcobinamide-GDP ribazoletransferase</fullName>
        <ecNumber evidence="5 19">2.7.8.26</ecNumber>
    </recommendedName>
    <alternativeName>
        <fullName evidence="16 19">Cobalamin synthase</fullName>
    </alternativeName>
    <alternativeName>
        <fullName evidence="15 19">Cobalamin-5'-phosphate synthase</fullName>
    </alternativeName>
</protein>
<evidence type="ECO:0000256" key="9">
    <source>
        <dbReference type="ARBA" id="ARBA00022679"/>
    </source>
</evidence>
<evidence type="ECO:0000256" key="18">
    <source>
        <dbReference type="ARBA" id="ARBA00049504"/>
    </source>
</evidence>
<keyword evidence="11 19" id="KW-0460">Magnesium</keyword>
<evidence type="ECO:0000256" key="5">
    <source>
        <dbReference type="ARBA" id="ARBA00013200"/>
    </source>
</evidence>
<comment type="subcellular location">
    <subcellularLocation>
        <location evidence="2 19">Cell membrane</location>
        <topology evidence="2 19">Multi-pass membrane protein</topology>
    </subcellularLocation>
</comment>
<comment type="catalytic activity">
    <reaction evidence="17 19">
        <text>alpha-ribazole + adenosylcob(III)inamide-GDP = adenosylcob(III)alamin + GMP + H(+)</text>
        <dbReference type="Rhea" id="RHEA:16049"/>
        <dbReference type="ChEBI" id="CHEBI:10329"/>
        <dbReference type="ChEBI" id="CHEBI:15378"/>
        <dbReference type="ChEBI" id="CHEBI:18408"/>
        <dbReference type="ChEBI" id="CHEBI:58115"/>
        <dbReference type="ChEBI" id="CHEBI:60487"/>
        <dbReference type="EC" id="2.7.8.26"/>
    </reaction>
</comment>
<dbReference type="PANTHER" id="PTHR34148:SF1">
    <property type="entry name" value="ADENOSYLCOBINAMIDE-GDP RIBAZOLETRANSFERASE"/>
    <property type="match status" value="1"/>
</dbReference>
<proteinExistence type="inferred from homology"/>
<dbReference type="Proteomes" id="UP000461162">
    <property type="component" value="Unassembled WGS sequence"/>
</dbReference>
<dbReference type="HAMAP" id="MF_00719">
    <property type="entry name" value="CobS"/>
    <property type="match status" value="1"/>
</dbReference>